<keyword evidence="4 7" id="KW-0812">Transmembrane</keyword>
<comment type="subcellular location">
    <subcellularLocation>
        <location evidence="1">Cell membrane</location>
        <topology evidence="1">Multi-pass membrane protein</topology>
    </subcellularLocation>
</comment>
<gene>
    <name evidence="8" type="primary">chrA</name>
    <name evidence="8" type="ORF">D5018_09210</name>
</gene>
<feature type="transmembrane region" description="Helical" evidence="7">
    <location>
        <begin position="108"/>
        <end position="131"/>
    </location>
</feature>
<dbReference type="Proteomes" id="UP000281474">
    <property type="component" value="Unassembled WGS sequence"/>
</dbReference>
<evidence type="ECO:0000313" key="8">
    <source>
        <dbReference type="EMBL" id="RLV59972.1"/>
    </source>
</evidence>
<feature type="transmembrane region" description="Helical" evidence="7">
    <location>
        <begin position="184"/>
        <end position="204"/>
    </location>
</feature>
<dbReference type="InterPro" id="IPR014047">
    <property type="entry name" value="Chr_Tranpt_l_chain"/>
</dbReference>
<dbReference type="GO" id="GO:0005886">
    <property type="term" value="C:plasma membrane"/>
    <property type="evidence" value="ECO:0007669"/>
    <property type="project" value="UniProtKB-SubCell"/>
</dbReference>
<feature type="transmembrane region" description="Helical" evidence="7">
    <location>
        <begin position="312"/>
        <end position="332"/>
    </location>
</feature>
<evidence type="ECO:0000256" key="7">
    <source>
        <dbReference type="SAM" id="Phobius"/>
    </source>
</evidence>
<sequence>MVISIFKQFFLLGWVCFGGPAAHIGYFRRRFVDELQWVDEDRFGHTLALCQFLPGPASSQLGFGIGYQKAGIVGAIAAFIGFTLPSFFIMYGLALLLKVDAWTSSEWVVTLISGLKLLAVVVVADAVLSMAKSFCNSLIHKAIAIGATAALVLMPSVAVQVGLLLTAAGIGYWQHSGVKLEQNISICFMPLILFLVVLLALVMLPSSVNGELLKQFYLSGTLVFGGGHVVLPLLQNGLSSYIDPQTFLSGYGFAQMVPGPMFTLSSFLGASIWQGSALAGAVLATLFIFAPGFLLMLSVINGWFTLANNQKIKGIVGAVNACVVGVLSAAWFNPVVTSAVNSISEIIIVTLGFLLLRLAKLNVFIVGIILIALSLVIAQR</sequence>
<evidence type="ECO:0000256" key="1">
    <source>
        <dbReference type="ARBA" id="ARBA00004651"/>
    </source>
</evidence>
<evidence type="ECO:0000256" key="5">
    <source>
        <dbReference type="ARBA" id="ARBA00022989"/>
    </source>
</evidence>
<dbReference type="PANTHER" id="PTHR33567:SF3">
    <property type="entry name" value="CHROMATE ION TRANSPORTER (EUROFUNG)"/>
    <property type="match status" value="1"/>
</dbReference>
<evidence type="ECO:0000256" key="3">
    <source>
        <dbReference type="ARBA" id="ARBA00022475"/>
    </source>
</evidence>
<evidence type="ECO:0000256" key="2">
    <source>
        <dbReference type="ARBA" id="ARBA00005262"/>
    </source>
</evidence>
<keyword evidence="3" id="KW-1003">Cell membrane</keyword>
<organism evidence="8 9">
    <name type="scientific">Parashewanella curva</name>
    <dbReference type="NCBI Taxonomy" id="2338552"/>
    <lineage>
        <taxon>Bacteria</taxon>
        <taxon>Pseudomonadati</taxon>
        <taxon>Pseudomonadota</taxon>
        <taxon>Gammaproteobacteria</taxon>
        <taxon>Alteromonadales</taxon>
        <taxon>Shewanellaceae</taxon>
        <taxon>Parashewanella</taxon>
    </lineage>
</organism>
<feature type="transmembrane region" description="Helical" evidence="7">
    <location>
        <begin position="216"/>
        <end position="234"/>
    </location>
</feature>
<keyword evidence="6 7" id="KW-0472">Membrane</keyword>
<dbReference type="Pfam" id="PF02417">
    <property type="entry name" value="Chromate_transp"/>
    <property type="match status" value="2"/>
</dbReference>
<dbReference type="GO" id="GO:0015109">
    <property type="term" value="F:chromate transmembrane transporter activity"/>
    <property type="evidence" value="ECO:0007669"/>
    <property type="project" value="InterPro"/>
</dbReference>
<dbReference type="InterPro" id="IPR003370">
    <property type="entry name" value="Chromate_transpt"/>
</dbReference>
<evidence type="ECO:0000256" key="4">
    <source>
        <dbReference type="ARBA" id="ARBA00022692"/>
    </source>
</evidence>
<dbReference type="AlphaFoldDB" id="A0A3L8Q0Q8"/>
<accession>A0A3L8Q0Q8</accession>
<keyword evidence="9" id="KW-1185">Reference proteome</keyword>
<dbReference type="PANTHER" id="PTHR33567">
    <property type="entry name" value="CHROMATE ION TRANSPORTER (EUROFUNG)"/>
    <property type="match status" value="1"/>
</dbReference>
<evidence type="ECO:0000313" key="9">
    <source>
        <dbReference type="Proteomes" id="UP000281474"/>
    </source>
</evidence>
<dbReference type="PIRSF" id="PIRSF004810">
    <property type="entry name" value="ChrA"/>
    <property type="match status" value="1"/>
</dbReference>
<dbReference type="OrthoDB" id="8969999at2"/>
<keyword evidence="5 7" id="KW-1133">Transmembrane helix</keyword>
<evidence type="ECO:0000256" key="6">
    <source>
        <dbReference type="ARBA" id="ARBA00023136"/>
    </source>
</evidence>
<feature type="transmembrane region" description="Helical" evidence="7">
    <location>
        <begin position="72"/>
        <end position="96"/>
    </location>
</feature>
<comment type="caution">
    <text evidence="8">The sequence shown here is derived from an EMBL/GenBank/DDBJ whole genome shotgun (WGS) entry which is preliminary data.</text>
</comment>
<name>A0A3L8Q0Q8_9GAMM</name>
<dbReference type="RefSeq" id="WP_121838716.1">
    <property type="nucleotide sequence ID" value="NZ_ML014772.1"/>
</dbReference>
<proteinExistence type="inferred from homology"/>
<dbReference type="EMBL" id="QZEI01000023">
    <property type="protein sequence ID" value="RLV59972.1"/>
    <property type="molecule type" value="Genomic_DNA"/>
</dbReference>
<feature type="transmembrane region" description="Helical" evidence="7">
    <location>
        <begin position="278"/>
        <end position="300"/>
    </location>
</feature>
<feature type="transmembrane region" description="Helical" evidence="7">
    <location>
        <begin position="338"/>
        <end position="356"/>
    </location>
</feature>
<protein>
    <submittedName>
        <fullName evidence="8">Chromate efflux transporter</fullName>
    </submittedName>
</protein>
<comment type="similarity">
    <text evidence="2">Belongs to the chromate ion transporter (CHR) (TC 2.A.51) family.</text>
</comment>
<feature type="transmembrane region" description="Helical" evidence="7">
    <location>
        <begin position="143"/>
        <end position="172"/>
    </location>
</feature>
<reference evidence="8 9" key="1">
    <citation type="submission" date="2018-09" db="EMBL/GenBank/DDBJ databases">
        <title>Phylogeny of the Shewanellaceae, and recommendation for two new genera, Pseudoshewanella and Parashewanella.</title>
        <authorList>
            <person name="Wang G."/>
        </authorList>
    </citation>
    <scope>NUCLEOTIDE SEQUENCE [LARGE SCALE GENOMIC DNA]</scope>
    <source>
        <strain evidence="8 9">C51</strain>
    </source>
</reference>
<dbReference type="NCBIfam" id="TIGR00937">
    <property type="entry name" value="2A51"/>
    <property type="match status" value="1"/>
</dbReference>
<feature type="transmembrane region" description="Helical" evidence="7">
    <location>
        <begin position="246"/>
        <end position="272"/>
    </location>
</feature>
<feature type="transmembrane region" description="Helical" evidence="7">
    <location>
        <begin position="361"/>
        <end position="378"/>
    </location>
</feature>